<organism evidence="1 2">
    <name type="scientific">Paraclostridium sordellii</name>
    <name type="common">Clostridium sordellii</name>
    <dbReference type="NCBI Taxonomy" id="1505"/>
    <lineage>
        <taxon>Bacteria</taxon>
        <taxon>Bacillati</taxon>
        <taxon>Bacillota</taxon>
        <taxon>Clostridia</taxon>
        <taxon>Peptostreptococcales</taxon>
        <taxon>Peptostreptococcaceae</taxon>
        <taxon>Paraclostridium</taxon>
    </lineage>
</organism>
<evidence type="ECO:0000313" key="2">
    <source>
        <dbReference type="Proteomes" id="UP000049685"/>
    </source>
</evidence>
<proteinExistence type="predicted"/>
<dbReference type="AlphaFoldDB" id="A0A9P1KYN7"/>
<sequence length="170" mass="19180">MNKKLVIIILIAIVLISAISVNLSKTAENNNESKKIKTTENIPIKIEDIDYSIQKAKNDKGEIMIYLKVKNNSKKDISYLCVDVSDGENLDTAIEYVQKIKAGSTTDNYSDIKNSKDDRTKIPVKGNNGEYLHEIGSIKVKSVAYRCNDNGTEKSIIYDNENKMYTEESY</sequence>
<dbReference type="EMBL" id="CDNY01000001">
    <property type="protein sequence ID" value="CEN31361.1"/>
    <property type="molecule type" value="Genomic_DNA"/>
</dbReference>
<dbReference type="Proteomes" id="UP000049685">
    <property type="component" value="Unassembled WGS sequence"/>
</dbReference>
<protein>
    <submittedName>
        <fullName evidence="1">Uncharacterized protein</fullName>
    </submittedName>
</protein>
<evidence type="ECO:0000313" key="1">
    <source>
        <dbReference type="EMBL" id="CEN31361.1"/>
    </source>
</evidence>
<name>A0A9P1KYN7_PARSO</name>
<comment type="caution">
    <text evidence="1">The sequence shown here is derived from an EMBL/GenBank/DDBJ whole genome shotgun (WGS) entry which is preliminary data.</text>
</comment>
<reference evidence="2" key="1">
    <citation type="submission" date="2015-01" db="EMBL/GenBank/DDBJ databases">
        <authorList>
            <person name="Aslett A.Martin."/>
            <person name="De Silva Nishadi"/>
        </authorList>
    </citation>
    <scope>NUCLEOTIDE SEQUENCE [LARGE SCALE GENOMIC DNA]</scope>
    <source>
        <strain evidence="2">UMC4404</strain>
    </source>
</reference>
<accession>A0A9P1KYN7</accession>
<dbReference type="RefSeq" id="WP_057557001.1">
    <property type="nucleotide sequence ID" value="NZ_CDNY01000001.1"/>
</dbReference>
<gene>
    <name evidence="1" type="ORF">UMC4404_31931</name>
</gene>